<dbReference type="GO" id="GO:0003676">
    <property type="term" value="F:nucleic acid binding"/>
    <property type="evidence" value="ECO:0007669"/>
    <property type="project" value="InterPro"/>
</dbReference>
<evidence type="ECO:0000259" key="2">
    <source>
        <dbReference type="PROSITE" id="PS50994"/>
    </source>
</evidence>
<dbReference type="Proteomes" id="UP000591131">
    <property type="component" value="Unassembled WGS sequence"/>
</dbReference>
<feature type="compositionally biased region" description="Polar residues" evidence="1">
    <location>
        <begin position="766"/>
        <end position="777"/>
    </location>
</feature>
<feature type="compositionally biased region" description="Basic and acidic residues" evidence="1">
    <location>
        <begin position="778"/>
        <end position="811"/>
    </location>
</feature>
<evidence type="ECO:0000313" key="4">
    <source>
        <dbReference type="Proteomes" id="UP000591131"/>
    </source>
</evidence>
<dbReference type="AlphaFoldDB" id="A0A7J6KZH0"/>
<protein>
    <recommendedName>
        <fullName evidence="2">Integrase catalytic domain-containing protein</fullName>
    </recommendedName>
</protein>
<evidence type="ECO:0000313" key="3">
    <source>
        <dbReference type="EMBL" id="KAF4652560.1"/>
    </source>
</evidence>
<dbReference type="Gene3D" id="3.30.420.10">
    <property type="entry name" value="Ribonuclease H-like superfamily/Ribonuclease H"/>
    <property type="match status" value="2"/>
</dbReference>
<dbReference type="PANTHER" id="PTHR37984">
    <property type="entry name" value="PROTEIN CBG26694"/>
    <property type="match status" value="1"/>
</dbReference>
<feature type="region of interest" description="Disordered" evidence="1">
    <location>
        <begin position="766"/>
        <end position="811"/>
    </location>
</feature>
<dbReference type="EMBL" id="JAAPAO010000910">
    <property type="protein sequence ID" value="KAF4652560.1"/>
    <property type="molecule type" value="Genomic_DNA"/>
</dbReference>
<accession>A0A7J6KZH0</accession>
<dbReference type="SUPFAM" id="SSF53098">
    <property type="entry name" value="Ribonuclease H-like"/>
    <property type="match status" value="2"/>
</dbReference>
<comment type="caution">
    <text evidence="3">The sequence shown here is derived from an EMBL/GenBank/DDBJ whole genome shotgun (WGS) entry which is preliminary data.</text>
</comment>
<feature type="region of interest" description="Disordered" evidence="1">
    <location>
        <begin position="844"/>
        <end position="870"/>
    </location>
</feature>
<dbReference type="InterPro" id="IPR050951">
    <property type="entry name" value="Retrovirus_Pol_polyprotein"/>
</dbReference>
<proteinExistence type="predicted"/>
<sequence>MDELRSDMGSAFCSEVMKQLCQNLNVVQKFGADHAPCSQGQVENAVRSMKRILERSTLNDLSALPLVQRAINTSLKNPSIKRQVPISAEVLLYGEETKGPLDSLVSPLSNVVQSPIDEKELSECVKKFGEAWAMEVGQVRAQRVDRLNDNECPDLSEGDSVFRVFQDGLGRSKSSGPYLIEAINDNRVKLHGISTNVPIHQLRLCTNEDGKLGHTLNPPDPHNLIPMGRHNIPTKSIVMFITPEWDADDNEEVWSYDIGVVEANASPAMTIHHRIAHSTGICSPHGMTTKADKDCVEKDDIGPMDMVGYDGGPEETTSTWRTEVGAIVDYPYIRTTNACVTTIGAIEGLDKETSPEALMECVHSWLSRFGSQGVILLDGPECRTAWNGIPTVLGEVRTPEGKVVRALKGLPDVPSGEYSRLGVNVVMALRFAMAYASRVNRPLTKVVNVEGVMDTPCLPTSTYEGVIQPYGSASQGLGSREAALSSYGSITSNLTSQGDVLANATCGLEYGMAYPTDLEGDTVTRVSEALEGGRYYHAYPDQRVLSGTLQLRKPLDFMLRSTGGSGRTIKVCLTSMGSSRAIKAANEERPHVCSAGSPGGVDRASFRSMVLIEAPCGLRVEVGIVEDPETVTTPLLPCLIEDVIPTVRCNSKGEQVVSKVNEPLTIGGNDSSSLKDSESHDAIEISGRNGEITSNVGGMPMVGAINMATYDTAAIPVTPNPKPLYCYTLSINKGTPEDPLPNSASAGYDLHDTILLPFGPELNNDILDSNGGSSSSCYDKERVDETHKDDRVPEHKKVELPPKDTPKMDDLKGMRDAKEDYVSLEASGDESTGKHIRDRCHKERVNSTKSYRSKGSTVSNTKTASKNGHFPADEASELGSLMAYATPDGRYDGELLNDEGFEETVTVCARRCQMVDGELCQFRLYLVGDIAKAQLGLKSTTLERLGRICYVDRDGLVHRRPSSMDESDRLYGKGVLYLGESDYSSCMVRILAVIYHYIYGHLGGPRVYGKLTLRFWRKGLKRLVKGTIGSCVSCLKARASRRLDYVTTHVQGLVSTGLWQVVGADLAGPYGKHSPDSGEVDHYLLLVHDHVSGFTCARVLRDSLPKTIALAFHSIFCEHGSPRVLLTDQDRVHFIRKDVKVVLAKHGVKYYTLPGYAQFLSFWERPHKDFVEVTKAIRSSRTSEEREESYVSDYLLAVRAYNATPRLWANLSPGGD</sequence>
<keyword evidence="4" id="KW-1185">Reference proteome</keyword>
<dbReference type="PANTHER" id="PTHR37984:SF5">
    <property type="entry name" value="PROTEIN NYNRIN-LIKE"/>
    <property type="match status" value="1"/>
</dbReference>
<dbReference type="InterPro" id="IPR012337">
    <property type="entry name" value="RNaseH-like_sf"/>
</dbReference>
<evidence type="ECO:0000256" key="1">
    <source>
        <dbReference type="SAM" id="MobiDB-lite"/>
    </source>
</evidence>
<gene>
    <name evidence="3" type="ORF">FOL47_011029</name>
</gene>
<dbReference type="GO" id="GO:0015074">
    <property type="term" value="P:DNA integration"/>
    <property type="evidence" value="ECO:0007669"/>
    <property type="project" value="InterPro"/>
</dbReference>
<name>A0A7J6KZH0_PERCH</name>
<dbReference type="OrthoDB" id="6773745at2759"/>
<feature type="compositionally biased region" description="Polar residues" evidence="1">
    <location>
        <begin position="847"/>
        <end position="866"/>
    </location>
</feature>
<dbReference type="InterPro" id="IPR036397">
    <property type="entry name" value="RNaseH_sf"/>
</dbReference>
<dbReference type="PROSITE" id="PS50994">
    <property type="entry name" value="INTEGRASE"/>
    <property type="match status" value="1"/>
</dbReference>
<dbReference type="InterPro" id="IPR001584">
    <property type="entry name" value="Integrase_cat-core"/>
</dbReference>
<organism evidence="3 4">
    <name type="scientific">Perkinsus chesapeaki</name>
    <name type="common">Clam parasite</name>
    <name type="synonym">Perkinsus andrewsi</name>
    <dbReference type="NCBI Taxonomy" id="330153"/>
    <lineage>
        <taxon>Eukaryota</taxon>
        <taxon>Sar</taxon>
        <taxon>Alveolata</taxon>
        <taxon>Perkinsozoa</taxon>
        <taxon>Perkinsea</taxon>
        <taxon>Perkinsida</taxon>
        <taxon>Perkinsidae</taxon>
        <taxon>Perkinsus</taxon>
    </lineage>
</organism>
<feature type="domain" description="Integrase catalytic" evidence="2">
    <location>
        <begin position="1"/>
        <end position="108"/>
    </location>
</feature>
<reference evidence="3 4" key="1">
    <citation type="submission" date="2020-04" db="EMBL/GenBank/DDBJ databases">
        <title>Perkinsus chesapeaki whole genome sequence.</title>
        <authorList>
            <person name="Bogema D.R."/>
        </authorList>
    </citation>
    <scope>NUCLEOTIDE SEQUENCE [LARGE SCALE GENOMIC DNA]</scope>
    <source>
        <strain evidence="3">ATCC PRA-425</strain>
    </source>
</reference>